<feature type="coiled-coil region" evidence="1">
    <location>
        <begin position="9"/>
        <end position="36"/>
    </location>
</feature>
<name>A0A8J2MPW3_COTCN</name>
<evidence type="ECO:0000256" key="1">
    <source>
        <dbReference type="SAM" id="Coils"/>
    </source>
</evidence>
<reference evidence="2" key="1">
    <citation type="submission" date="2021-04" db="EMBL/GenBank/DDBJ databases">
        <authorList>
            <person name="Chebbi M.A.C M."/>
        </authorList>
    </citation>
    <scope>NUCLEOTIDE SEQUENCE</scope>
</reference>
<keyword evidence="3" id="KW-1185">Reference proteome</keyword>
<gene>
    <name evidence="2" type="ORF">HICCMSTLAB_LOCUS9759</name>
</gene>
<dbReference type="AlphaFoldDB" id="A0A8J2MPW3"/>
<keyword evidence="1" id="KW-0175">Coiled coil</keyword>
<proteinExistence type="predicted"/>
<dbReference type="OrthoDB" id="6782755at2759"/>
<organism evidence="2 3">
    <name type="scientific">Cotesia congregata</name>
    <name type="common">Parasitoid wasp</name>
    <name type="synonym">Apanteles congregatus</name>
    <dbReference type="NCBI Taxonomy" id="51543"/>
    <lineage>
        <taxon>Eukaryota</taxon>
        <taxon>Metazoa</taxon>
        <taxon>Ecdysozoa</taxon>
        <taxon>Arthropoda</taxon>
        <taxon>Hexapoda</taxon>
        <taxon>Insecta</taxon>
        <taxon>Pterygota</taxon>
        <taxon>Neoptera</taxon>
        <taxon>Endopterygota</taxon>
        <taxon>Hymenoptera</taxon>
        <taxon>Apocrita</taxon>
        <taxon>Ichneumonoidea</taxon>
        <taxon>Braconidae</taxon>
        <taxon>Microgastrinae</taxon>
        <taxon>Cotesia</taxon>
    </lineage>
</organism>
<evidence type="ECO:0000313" key="2">
    <source>
        <dbReference type="EMBL" id="CAG5100686.1"/>
    </source>
</evidence>
<accession>A0A8J2MPW3</accession>
<comment type="caution">
    <text evidence="2">The sequence shown here is derived from an EMBL/GenBank/DDBJ whole genome shotgun (WGS) entry which is preliminary data.</text>
</comment>
<protein>
    <submittedName>
        <fullName evidence="2">Uncharacterized protein</fullName>
    </submittedName>
</protein>
<sequence length="272" mass="30840">MKTTLKTLEDEFKATKTDLTNRITELEKKAVTLDQLNNILSDSSFSNCNFNPCVNTPSNDQISYLTNMLNSLEKESNKTNISITGYTFTSNDYVSELINFLSSKFGISCSNISLKESLKRIIVNLLDLELKSHILKNKKSILADTKIFINPDRTAKERIIDWHVKAKIKQLVSEGTKFSRKGNRIAKNNLVYSWNDAKNVLVVQLKTFVNRLLLHHSRMRNLENAAFSPPFLANYNIFWSNAIRNHAIRRVSGGLITAINANLNASLLEDSP</sequence>
<dbReference type="Proteomes" id="UP000786811">
    <property type="component" value="Unassembled WGS sequence"/>
</dbReference>
<dbReference type="EMBL" id="CAJNRD030001122">
    <property type="protein sequence ID" value="CAG5100686.1"/>
    <property type="molecule type" value="Genomic_DNA"/>
</dbReference>
<evidence type="ECO:0000313" key="3">
    <source>
        <dbReference type="Proteomes" id="UP000786811"/>
    </source>
</evidence>